<evidence type="ECO:0000313" key="3">
    <source>
        <dbReference type="Proteomes" id="UP000769157"/>
    </source>
</evidence>
<proteinExistence type="predicted"/>
<feature type="compositionally biased region" description="Low complexity" evidence="1">
    <location>
        <begin position="14"/>
        <end position="23"/>
    </location>
</feature>
<protein>
    <submittedName>
        <fullName evidence="2">Uncharacterized protein</fullName>
    </submittedName>
</protein>
<sequence length="504" mass="51202">MMRLTCLVEESSDESSSQQTSRSVALGSTGLQGGSRSNGGACTSSSTGRQGGSSALSTRTSWSSTGSSGLSGSSGRSLSASGLSSSCSRAFTTSGSSGLSGGLSRGLTSSSTGSTSSWRGLSSSSSGSLSASGWSSLSSSGSRSRSTSSGGGLSDGVSGNLVVVASSDIGGNSLTNSLSGGDLERGNSSTRGLNSEGSGVSNNSLRRRQWAVGGVDSGLVSDGGNTGNDSGWLTSALLLGTGLSDGGGLWNNSSGLSQGDNAGNWSPGSSSGEWAVSSVDSSLIGNSGDTSNDGSWLTGTLLLSTGLGDGGSTSSGLGDDSSATVTTSGRTRTRRAGLGRRRTWDNNSSTQVVDTVGSLGFRWVQGNSEVTSVSTWNTVNLSERADKNLLNTSNRTVESDVDLGLLRVVGEVSVRLTVKENQLRSWLPWEGLIKRENVEGGEFQDGWNVNIVSWLVTVEPSVDPWGWESGWGSCTGRVGESSRSHAGNQGSHASELEERKLHLN</sequence>
<evidence type="ECO:0000256" key="1">
    <source>
        <dbReference type="SAM" id="MobiDB-lite"/>
    </source>
</evidence>
<gene>
    <name evidence="2" type="ORF">OGAPHI_004307</name>
</gene>
<dbReference type="Proteomes" id="UP000769157">
    <property type="component" value="Unassembled WGS sequence"/>
</dbReference>
<accession>A0A9P8P5Y7</accession>
<feature type="region of interest" description="Disordered" evidence="1">
    <location>
        <begin position="1"/>
        <end position="75"/>
    </location>
</feature>
<dbReference type="GeneID" id="70236272"/>
<feature type="compositionally biased region" description="Low complexity" evidence="1">
    <location>
        <begin position="43"/>
        <end position="75"/>
    </location>
</feature>
<evidence type="ECO:0000313" key="2">
    <source>
        <dbReference type="EMBL" id="KAH3666118.1"/>
    </source>
</evidence>
<reference evidence="2" key="1">
    <citation type="journal article" date="2021" name="Open Biol.">
        <title>Shared evolutionary footprints suggest mitochondrial oxidative damage underlies multiple complex I losses in fungi.</title>
        <authorList>
            <person name="Schikora-Tamarit M.A."/>
            <person name="Marcet-Houben M."/>
            <person name="Nosek J."/>
            <person name="Gabaldon T."/>
        </authorList>
    </citation>
    <scope>NUCLEOTIDE SEQUENCE</scope>
    <source>
        <strain evidence="2">CBS6075</strain>
    </source>
</reference>
<keyword evidence="3" id="KW-1185">Reference proteome</keyword>
<dbReference type="EMBL" id="JAEUBE010000295">
    <property type="protein sequence ID" value="KAH3666118.1"/>
    <property type="molecule type" value="Genomic_DNA"/>
</dbReference>
<feature type="compositionally biased region" description="Basic and acidic residues" evidence="1">
    <location>
        <begin position="494"/>
        <end position="504"/>
    </location>
</feature>
<feature type="compositionally biased region" description="Low complexity" evidence="1">
    <location>
        <begin position="105"/>
        <end position="148"/>
    </location>
</feature>
<reference evidence="2" key="2">
    <citation type="submission" date="2021-01" db="EMBL/GenBank/DDBJ databases">
        <authorList>
            <person name="Schikora-Tamarit M.A."/>
        </authorList>
    </citation>
    <scope>NUCLEOTIDE SEQUENCE</scope>
    <source>
        <strain evidence="2">CBS6075</strain>
    </source>
</reference>
<organism evidence="2 3">
    <name type="scientific">Ogataea philodendri</name>
    <dbReference type="NCBI Taxonomy" id="1378263"/>
    <lineage>
        <taxon>Eukaryota</taxon>
        <taxon>Fungi</taxon>
        <taxon>Dikarya</taxon>
        <taxon>Ascomycota</taxon>
        <taxon>Saccharomycotina</taxon>
        <taxon>Pichiomycetes</taxon>
        <taxon>Pichiales</taxon>
        <taxon>Pichiaceae</taxon>
        <taxon>Ogataea</taxon>
    </lineage>
</organism>
<dbReference type="RefSeq" id="XP_046061322.1">
    <property type="nucleotide sequence ID" value="XM_046205371.1"/>
</dbReference>
<name>A0A9P8P5Y7_9ASCO</name>
<feature type="compositionally biased region" description="Basic residues" evidence="1">
    <location>
        <begin position="331"/>
        <end position="341"/>
    </location>
</feature>
<feature type="region of interest" description="Disordered" evidence="1">
    <location>
        <begin position="174"/>
        <end position="207"/>
    </location>
</feature>
<feature type="region of interest" description="Disordered" evidence="1">
    <location>
        <begin position="311"/>
        <end position="345"/>
    </location>
</feature>
<feature type="compositionally biased region" description="Polar residues" evidence="1">
    <location>
        <begin position="186"/>
        <end position="204"/>
    </location>
</feature>
<feature type="compositionally biased region" description="Low complexity" evidence="1">
    <location>
        <begin position="314"/>
        <end position="330"/>
    </location>
</feature>
<comment type="caution">
    <text evidence="2">The sequence shown here is derived from an EMBL/GenBank/DDBJ whole genome shotgun (WGS) entry which is preliminary data.</text>
</comment>
<feature type="region of interest" description="Disordered" evidence="1">
    <location>
        <begin position="94"/>
        <end position="154"/>
    </location>
</feature>
<feature type="region of interest" description="Disordered" evidence="1">
    <location>
        <begin position="476"/>
        <end position="504"/>
    </location>
</feature>
<dbReference type="AlphaFoldDB" id="A0A9P8P5Y7"/>